<name>A0ABS8TFW9_DATST</name>
<organism evidence="2 3">
    <name type="scientific">Datura stramonium</name>
    <name type="common">Jimsonweed</name>
    <name type="synonym">Common thornapple</name>
    <dbReference type="NCBI Taxonomy" id="4076"/>
    <lineage>
        <taxon>Eukaryota</taxon>
        <taxon>Viridiplantae</taxon>
        <taxon>Streptophyta</taxon>
        <taxon>Embryophyta</taxon>
        <taxon>Tracheophyta</taxon>
        <taxon>Spermatophyta</taxon>
        <taxon>Magnoliopsida</taxon>
        <taxon>eudicotyledons</taxon>
        <taxon>Gunneridae</taxon>
        <taxon>Pentapetalae</taxon>
        <taxon>asterids</taxon>
        <taxon>lamiids</taxon>
        <taxon>Solanales</taxon>
        <taxon>Solanaceae</taxon>
        <taxon>Solanoideae</taxon>
        <taxon>Datureae</taxon>
        <taxon>Datura</taxon>
    </lineage>
</organism>
<accession>A0ABS8TFW9</accession>
<gene>
    <name evidence="2" type="ORF">HAX54_009631</name>
</gene>
<dbReference type="Proteomes" id="UP000823775">
    <property type="component" value="Unassembled WGS sequence"/>
</dbReference>
<evidence type="ECO:0000313" key="3">
    <source>
        <dbReference type="Proteomes" id="UP000823775"/>
    </source>
</evidence>
<sequence>MGQMRSYHNPDEGHSKPSNLRKNVGFLDKNDGGFDELLLHRRAFIYSINSAHMEQDCASVFILSILKRYVLLFNLDVLMAPKFQPTRDASQRRNGKPEQTHQLQDESSKSEEEVQEIGA</sequence>
<evidence type="ECO:0000313" key="2">
    <source>
        <dbReference type="EMBL" id="MCD7470063.1"/>
    </source>
</evidence>
<protein>
    <submittedName>
        <fullName evidence="2">Uncharacterized protein</fullName>
    </submittedName>
</protein>
<proteinExistence type="predicted"/>
<comment type="caution">
    <text evidence="2">The sequence shown here is derived from an EMBL/GenBank/DDBJ whole genome shotgun (WGS) entry which is preliminary data.</text>
</comment>
<reference evidence="2 3" key="1">
    <citation type="journal article" date="2021" name="BMC Genomics">
        <title>Datura genome reveals duplications of psychoactive alkaloid biosynthetic genes and high mutation rate following tissue culture.</title>
        <authorList>
            <person name="Rajewski A."/>
            <person name="Carter-House D."/>
            <person name="Stajich J."/>
            <person name="Litt A."/>
        </authorList>
    </citation>
    <scope>NUCLEOTIDE SEQUENCE [LARGE SCALE GENOMIC DNA]</scope>
    <source>
        <strain evidence="2">AR-01</strain>
    </source>
</reference>
<feature type="compositionally biased region" description="Basic and acidic residues" evidence="1">
    <location>
        <begin position="89"/>
        <end position="112"/>
    </location>
</feature>
<evidence type="ECO:0000256" key="1">
    <source>
        <dbReference type="SAM" id="MobiDB-lite"/>
    </source>
</evidence>
<feature type="region of interest" description="Disordered" evidence="1">
    <location>
        <begin position="84"/>
        <end position="119"/>
    </location>
</feature>
<feature type="region of interest" description="Disordered" evidence="1">
    <location>
        <begin position="1"/>
        <end position="25"/>
    </location>
</feature>
<keyword evidence="3" id="KW-1185">Reference proteome</keyword>
<dbReference type="EMBL" id="JACEIK010001524">
    <property type="protein sequence ID" value="MCD7470063.1"/>
    <property type="molecule type" value="Genomic_DNA"/>
</dbReference>